<evidence type="ECO:0000256" key="3">
    <source>
        <dbReference type="ARBA" id="ARBA00022840"/>
    </source>
</evidence>
<dbReference type="STRING" id="947166.A0A1D1V902"/>
<gene>
    <name evidence="7" type="primary">RvY_09339-1</name>
    <name evidence="7" type="synonym">RvY_09339.1</name>
    <name evidence="7" type="ORF">RvY_09339</name>
</gene>
<dbReference type="InterPro" id="IPR017261">
    <property type="entry name" value="DNA_mismatch_repair_MutS/MSH"/>
</dbReference>
<dbReference type="Gene3D" id="3.40.50.300">
    <property type="entry name" value="P-loop containing nucleotide triphosphate hydrolases"/>
    <property type="match status" value="1"/>
</dbReference>
<dbReference type="GO" id="GO:0006298">
    <property type="term" value="P:mismatch repair"/>
    <property type="evidence" value="ECO:0007669"/>
    <property type="project" value="InterPro"/>
</dbReference>
<feature type="compositionally biased region" description="Polar residues" evidence="5">
    <location>
        <begin position="1"/>
        <end position="25"/>
    </location>
</feature>
<keyword evidence="3" id="KW-0067">ATP-binding</keyword>
<feature type="domain" description="DNA mismatch repair proteins mutS family" evidence="6">
    <location>
        <begin position="718"/>
        <end position="734"/>
    </location>
</feature>
<sequence length="915" mass="102072">MNHFPFSTPQPSTLTSEQQHPSSSELPIVTDSVSRRFAFFASDVDKSKEVSLGFNRKPIFETFGVPVRSNDDLSQVVMSVVWHSGTLGAALYNPETATIDLLRDIPEDPTYQTLQSLVRSASPCMIVVSHTLDDKLREILKELVAAESHAEKDDGDFALEAEEGDSQFMDHSRLLPDQRSGKARISLLPGKDFALGPAKQRIARLRLPCMPEDIASTEIHSFLSTFIDFQRFCMVRALGGLLVYLDKHPGSERAGPSSVLAVRMFSMEGDVVIDQNSMHALRVFHTNSHPSAFKAGKASKEGVSLYALFNRCRSTIGARMLRLWFSRPTQNPSILRSRHQAIRFFMNADNAQVKVEFEKLLLGIKDVRTTMGRMSKGACTLNDWIALQKTAENSFILSKIVSRENLPLDIEIFGKIQDYFVKDLGRIARIIHNVVDAEASVLEERIVVKPGIVEELDDLKRSLYRLNETLTVIANEEVSQIEGLTREIRITYIPHMGYLLVLNQGAEDGLDGSYERPGLEFVFKAKSGLFYKSERTRQLDNDFGDLVPKIHDFERAVLMQLQEIVLRYTRVFQDIMEAAAELDCLIAMANVATSRNYTVPQMGNDIGIMIEEGRHPLQELYVPTFVPNSTSIGYDENRVNILTGPNMSGKSVYLKQVAVMVFLAHVGCPVPASVAKIGYTDKIFTRLLSDETVALRQSAFLIDLTQVGLAVNYATNKSLIILDEFGKGTRASDGLALLASILRFFSNRSFDTSTTSSTTHGLRNIGSVNGTINGRRVAHQPPVILLATHFHTLMELVPTTTMIRYLTLDTVHSDGQSLVFLYKVKTGMFYSSHATLTSRAAGFSEKVVERMQEMTEKLRDNKPIEPLAKLRTSGAGFCDLAGTIVEKVKNFDPVTHDARAILDEVLCIVRRKSSR</sequence>
<dbReference type="SMART" id="SM00534">
    <property type="entry name" value="MUTSac"/>
    <property type="match status" value="1"/>
</dbReference>
<dbReference type="EMBL" id="BDGG01000004">
    <property type="protein sequence ID" value="GAU98159.1"/>
    <property type="molecule type" value="Genomic_DNA"/>
</dbReference>
<keyword evidence="8" id="KW-1185">Reference proteome</keyword>
<dbReference type="InterPro" id="IPR007696">
    <property type="entry name" value="DNA_mismatch_repair_MutS_core"/>
</dbReference>
<dbReference type="GO" id="GO:0051026">
    <property type="term" value="P:chiasma assembly"/>
    <property type="evidence" value="ECO:0007669"/>
    <property type="project" value="TreeGrafter"/>
</dbReference>
<evidence type="ECO:0000259" key="6">
    <source>
        <dbReference type="PROSITE" id="PS00486"/>
    </source>
</evidence>
<dbReference type="AlphaFoldDB" id="A0A1D1V902"/>
<dbReference type="SUPFAM" id="SSF48334">
    <property type="entry name" value="DNA repair protein MutS, domain III"/>
    <property type="match status" value="1"/>
</dbReference>
<dbReference type="GO" id="GO:0030983">
    <property type="term" value="F:mismatched DNA binding"/>
    <property type="evidence" value="ECO:0007669"/>
    <property type="project" value="InterPro"/>
</dbReference>
<dbReference type="SMART" id="SM00533">
    <property type="entry name" value="MUTSd"/>
    <property type="match status" value="1"/>
</dbReference>
<accession>A0A1D1V902</accession>
<dbReference type="SUPFAM" id="SSF52540">
    <property type="entry name" value="P-loop containing nucleoside triphosphate hydrolases"/>
    <property type="match status" value="1"/>
</dbReference>
<dbReference type="Proteomes" id="UP000186922">
    <property type="component" value="Unassembled WGS sequence"/>
</dbReference>
<dbReference type="InterPro" id="IPR000432">
    <property type="entry name" value="DNA_mismatch_repair_MutS_C"/>
</dbReference>
<dbReference type="PANTHER" id="PTHR11361">
    <property type="entry name" value="DNA MISMATCH REPAIR PROTEIN MUTS FAMILY MEMBER"/>
    <property type="match status" value="1"/>
</dbReference>
<evidence type="ECO:0000256" key="5">
    <source>
        <dbReference type="SAM" id="MobiDB-lite"/>
    </source>
</evidence>
<dbReference type="Pfam" id="PF05192">
    <property type="entry name" value="MutS_III"/>
    <property type="match status" value="1"/>
</dbReference>
<dbReference type="InterPro" id="IPR036187">
    <property type="entry name" value="DNA_mismatch_repair_MutS_sf"/>
</dbReference>
<comment type="similarity">
    <text evidence="1">Belongs to the DNA mismatch repair MutS family.</text>
</comment>
<dbReference type="OrthoDB" id="29596at2759"/>
<evidence type="ECO:0000256" key="4">
    <source>
        <dbReference type="ARBA" id="ARBA00023125"/>
    </source>
</evidence>
<proteinExistence type="inferred from homology"/>
<protein>
    <recommendedName>
        <fullName evidence="6">DNA mismatch repair proteins mutS family domain-containing protein</fullName>
    </recommendedName>
</protein>
<organism evidence="7 8">
    <name type="scientific">Ramazzottius varieornatus</name>
    <name type="common">Water bear</name>
    <name type="synonym">Tardigrade</name>
    <dbReference type="NCBI Taxonomy" id="947166"/>
    <lineage>
        <taxon>Eukaryota</taxon>
        <taxon>Metazoa</taxon>
        <taxon>Ecdysozoa</taxon>
        <taxon>Tardigrada</taxon>
        <taxon>Eutardigrada</taxon>
        <taxon>Parachela</taxon>
        <taxon>Hypsibioidea</taxon>
        <taxon>Ramazzottiidae</taxon>
        <taxon>Ramazzottius</taxon>
    </lineage>
</organism>
<reference evidence="7 8" key="1">
    <citation type="journal article" date="2016" name="Nat. Commun.">
        <title>Extremotolerant tardigrade genome and improved radiotolerance of human cultured cells by tardigrade-unique protein.</title>
        <authorList>
            <person name="Hashimoto T."/>
            <person name="Horikawa D.D."/>
            <person name="Saito Y."/>
            <person name="Kuwahara H."/>
            <person name="Kozuka-Hata H."/>
            <person name="Shin-I T."/>
            <person name="Minakuchi Y."/>
            <person name="Ohishi K."/>
            <person name="Motoyama A."/>
            <person name="Aizu T."/>
            <person name="Enomoto A."/>
            <person name="Kondo K."/>
            <person name="Tanaka S."/>
            <person name="Hara Y."/>
            <person name="Koshikawa S."/>
            <person name="Sagara H."/>
            <person name="Miura T."/>
            <person name="Yokobori S."/>
            <person name="Miyagawa K."/>
            <person name="Suzuki Y."/>
            <person name="Kubo T."/>
            <person name="Oyama M."/>
            <person name="Kohara Y."/>
            <person name="Fujiyama A."/>
            <person name="Arakawa K."/>
            <person name="Katayama T."/>
            <person name="Toyoda A."/>
            <person name="Kunieda T."/>
        </authorList>
    </citation>
    <scope>NUCLEOTIDE SEQUENCE [LARGE SCALE GENOMIC DNA]</scope>
    <source>
        <strain evidence="7 8">YOKOZUNA-1</strain>
    </source>
</reference>
<keyword evidence="2" id="KW-0547">Nucleotide-binding</keyword>
<dbReference type="PANTHER" id="PTHR11361:SF20">
    <property type="entry name" value="MUTS PROTEIN HOMOLOG 5"/>
    <property type="match status" value="1"/>
</dbReference>
<dbReference type="PROSITE" id="PS00486">
    <property type="entry name" value="DNA_MISMATCH_REPAIR_2"/>
    <property type="match status" value="1"/>
</dbReference>
<dbReference type="InterPro" id="IPR045076">
    <property type="entry name" value="MutS"/>
</dbReference>
<evidence type="ECO:0000256" key="2">
    <source>
        <dbReference type="ARBA" id="ARBA00022741"/>
    </source>
</evidence>
<evidence type="ECO:0000313" key="8">
    <source>
        <dbReference type="Proteomes" id="UP000186922"/>
    </source>
</evidence>
<dbReference type="PIRSF" id="PIRSF037677">
    <property type="entry name" value="DNA_mis_repair_Msh6"/>
    <property type="match status" value="1"/>
</dbReference>
<dbReference type="GO" id="GO:0005634">
    <property type="term" value="C:nucleus"/>
    <property type="evidence" value="ECO:0007669"/>
    <property type="project" value="TreeGrafter"/>
</dbReference>
<dbReference type="Pfam" id="PF00488">
    <property type="entry name" value="MutS_V"/>
    <property type="match status" value="2"/>
</dbReference>
<feature type="region of interest" description="Disordered" evidence="5">
    <location>
        <begin position="1"/>
        <end position="26"/>
    </location>
</feature>
<evidence type="ECO:0000313" key="7">
    <source>
        <dbReference type="EMBL" id="GAU98159.1"/>
    </source>
</evidence>
<evidence type="ECO:0000256" key="1">
    <source>
        <dbReference type="ARBA" id="ARBA00006271"/>
    </source>
</evidence>
<dbReference type="InterPro" id="IPR027417">
    <property type="entry name" value="P-loop_NTPase"/>
</dbReference>
<comment type="caution">
    <text evidence="7">The sequence shown here is derived from an EMBL/GenBank/DDBJ whole genome shotgun (WGS) entry which is preliminary data.</text>
</comment>
<dbReference type="GO" id="GO:0140664">
    <property type="term" value="F:ATP-dependent DNA damage sensor activity"/>
    <property type="evidence" value="ECO:0007669"/>
    <property type="project" value="InterPro"/>
</dbReference>
<dbReference type="GO" id="GO:0005524">
    <property type="term" value="F:ATP binding"/>
    <property type="evidence" value="ECO:0007669"/>
    <property type="project" value="UniProtKB-KW"/>
</dbReference>
<keyword evidence="4" id="KW-0238">DNA-binding</keyword>
<name>A0A1D1V902_RAMVA</name>
<dbReference type="Gene3D" id="1.10.1420.10">
    <property type="match status" value="1"/>
</dbReference>